<keyword evidence="5 8" id="KW-0227">DNA damage</keyword>
<evidence type="ECO:0000259" key="9">
    <source>
        <dbReference type="Pfam" id="PF01035"/>
    </source>
</evidence>
<dbReference type="EC" id="2.1.1.63" evidence="8"/>
<reference evidence="11 12" key="1">
    <citation type="submission" date="2019-03" db="EMBL/GenBank/DDBJ databases">
        <title>Genomic Encyclopedia of Type Strains, Phase IV (KMG-IV): sequencing the most valuable type-strain genomes for metagenomic binning, comparative biology and taxonomic classification.</title>
        <authorList>
            <person name="Goeker M."/>
        </authorList>
    </citation>
    <scope>NUCLEOTIDE SEQUENCE [LARGE SCALE GENOMIC DNA]</scope>
    <source>
        <strain evidence="11 12">DSM 24591</strain>
    </source>
</reference>
<evidence type="ECO:0000256" key="7">
    <source>
        <dbReference type="ARBA" id="ARBA00049348"/>
    </source>
</evidence>
<keyword evidence="12" id="KW-1185">Reference proteome</keyword>
<dbReference type="InterPro" id="IPR036217">
    <property type="entry name" value="MethylDNA_cys_MeTrfase_DNAb"/>
</dbReference>
<evidence type="ECO:0000256" key="3">
    <source>
        <dbReference type="ARBA" id="ARBA00022603"/>
    </source>
</evidence>
<comment type="caution">
    <text evidence="11">The sequence shown here is derived from an EMBL/GenBank/DDBJ whole genome shotgun (WGS) entry which is preliminary data.</text>
</comment>
<comment type="function">
    <text evidence="8">Involved in the cellular defense against the biological effects of O6-methylguanine (O6-MeG) and O4-methylthymine (O4-MeT) in DNA. Repairs the methylated nucleobase in DNA by stoichiometrically transferring the methyl group to a cysteine residue in the enzyme. This is a suicide reaction: the enzyme is irreversibly inactivated.</text>
</comment>
<dbReference type="OrthoDB" id="9802228at2"/>
<dbReference type="InterPro" id="IPR014048">
    <property type="entry name" value="MethylDNA_cys_MeTrfase_DNA-bd"/>
</dbReference>
<dbReference type="Proteomes" id="UP000295525">
    <property type="component" value="Unassembled WGS sequence"/>
</dbReference>
<protein>
    <recommendedName>
        <fullName evidence="8">Methylated-DNA--protein-cysteine methyltransferase</fullName>
        <ecNumber evidence="8">2.1.1.63</ecNumber>
    </recommendedName>
    <alternativeName>
        <fullName evidence="8">6-O-methylguanine-DNA methyltransferase</fullName>
        <shortName evidence="8">MGMT</shortName>
    </alternativeName>
    <alternativeName>
        <fullName evidence="8">O-6-methylguanine-DNA-alkyltransferase</fullName>
    </alternativeName>
</protein>
<keyword evidence="4 8" id="KW-0808">Transferase</keyword>
<dbReference type="PANTHER" id="PTHR10815">
    <property type="entry name" value="METHYLATED-DNA--PROTEIN-CYSTEINE METHYLTRANSFERASE"/>
    <property type="match status" value="1"/>
</dbReference>
<gene>
    <name evidence="11" type="ORF">EDC26_10613</name>
</gene>
<dbReference type="Pfam" id="PF01035">
    <property type="entry name" value="DNA_binding_1"/>
    <property type="match status" value="1"/>
</dbReference>
<evidence type="ECO:0000256" key="6">
    <source>
        <dbReference type="ARBA" id="ARBA00023204"/>
    </source>
</evidence>
<dbReference type="Gene3D" id="1.10.10.10">
    <property type="entry name" value="Winged helix-like DNA-binding domain superfamily/Winged helix DNA-binding domain"/>
    <property type="match status" value="1"/>
</dbReference>
<dbReference type="FunFam" id="1.10.10.10:FF:000337">
    <property type="entry name" value="Methylated-DNA--protein-cysteine methyltransferase"/>
    <property type="match status" value="1"/>
</dbReference>
<dbReference type="NCBIfam" id="TIGR00589">
    <property type="entry name" value="ogt"/>
    <property type="match status" value="1"/>
</dbReference>
<comment type="subcellular location">
    <subcellularLocation>
        <location evidence="8">Cytoplasm</location>
    </subcellularLocation>
</comment>
<dbReference type="EMBL" id="SMAJ01000006">
    <property type="protein sequence ID" value="TCT07289.1"/>
    <property type="molecule type" value="Genomic_DNA"/>
</dbReference>
<evidence type="ECO:0000256" key="2">
    <source>
        <dbReference type="ARBA" id="ARBA00022490"/>
    </source>
</evidence>
<dbReference type="Pfam" id="PF02870">
    <property type="entry name" value="Methyltransf_1N"/>
    <property type="match status" value="1"/>
</dbReference>
<dbReference type="SUPFAM" id="SSF46767">
    <property type="entry name" value="Methylated DNA-protein cysteine methyltransferase, C-terminal domain"/>
    <property type="match status" value="1"/>
</dbReference>
<dbReference type="Gene3D" id="3.30.160.70">
    <property type="entry name" value="Methylated DNA-protein cysteine methyltransferase domain"/>
    <property type="match status" value="1"/>
</dbReference>
<comment type="similarity">
    <text evidence="8">Belongs to the MGMT family.</text>
</comment>
<dbReference type="InterPro" id="IPR036388">
    <property type="entry name" value="WH-like_DNA-bd_sf"/>
</dbReference>
<evidence type="ECO:0000313" key="12">
    <source>
        <dbReference type="Proteomes" id="UP000295525"/>
    </source>
</evidence>
<name>A0A4R3M4V1_9BURK</name>
<dbReference type="PROSITE" id="PS00374">
    <property type="entry name" value="MGMT"/>
    <property type="match status" value="1"/>
</dbReference>
<organism evidence="11 12">
    <name type="scientific">Paralcaligenes ureilyticus</name>
    <dbReference type="NCBI Taxonomy" id="627131"/>
    <lineage>
        <taxon>Bacteria</taxon>
        <taxon>Pseudomonadati</taxon>
        <taxon>Pseudomonadota</taxon>
        <taxon>Betaproteobacteria</taxon>
        <taxon>Burkholderiales</taxon>
        <taxon>Alcaligenaceae</taxon>
        <taxon>Paralcaligenes</taxon>
    </lineage>
</organism>
<feature type="active site" description="Nucleophile; methyl group acceptor" evidence="8">
    <location>
        <position position="141"/>
    </location>
</feature>
<dbReference type="SUPFAM" id="SSF53155">
    <property type="entry name" value="Methylated DNA-protein cysteine methyltransferase domain"/>
    <property type="match status" value="1"/>
</dbReference>
<dbReference type="PANTHER" id="PTHR10815:SF5">
    <property type="entry name" value="METHYLATED-DNA--PROTEIN-CYSTEINE METHYLTRANSFERASE"/>
    <property type="match status" value="1"/>
</dbReference>
<keyword evidence="6 8" id="KW-0234">DNA repair</keyword>
<evidence type="ECO:0000256" key="5">
    <source>
        <dbReference type="ARBA" id="ARBA00022763"/>
    </source>
</evidence>
<dbReference type="CDD" id="cd06445">
    <property type="entry name" value="ATase"/>
    <property type="match status" value="1"/>
</dbReference>
<dbReference type="InterPro" id="IPR001497">
    <property type="entry name" value="MethylDNA_cys_MeTrfase_AS"/>
</dbReference>
<evidence type="ECO:0000313" key="11">
    <source>
        <dbReference type="EMBL" id="TCT07289.1"/>
    </source>
</evidence>
<evidence type="ECO:0000256" key="4">
    <source>
        <dbReference type="ARBA" id="ARBA00022679"/>
    </source>
</evidence>
<feature type="domain" description="Methylated-DNA-[protein]-cysteine S-methyltransferase DNA binding" evidence="9">
    <location>
        <begin position="90"/>
        <end position="169"/>
    </location>
</feature>
<dbReference type="AlphaFoldDB" id="A0A4R3M4V1"/>
<dbReference type="RefSeq" id="WP_132581945.1">
    <property type="nucleotide sequence ID" value="NZ_SMAJ01000006.1"/>
</dbReference>
<keyword evidence="3 8" id="KW-0489">Methyltransferase</keyword>
<evidence type="ECO:0000256" key="1">
    <source>
        <dbReference type="ARBA" id="ARBA00001286"/>
    </source>
</evidence>
<dbReference type="InterPro" id="IPR008332">
    <property type="entry name" value="MethylG_MeTrfase_N"/>
</dbReference>
<comment type="miscellaneous">
    <text evidence="8">This enzyme catalyzes only one turnover and therefore is not strictly catalytic. According to one definition, an enzyme is a biocatalyst that acts repeatedly and over many reaction cycles.</text>
</comment>
<dbReference type="HAMAP" id="MF_00772">
    <property type="entry name" value="OGT"/>
    <property type="match status" value="1"/>
</dbReference>
<evidence type="ECO:0000256" key="8">
    <source>
        <dbReference type="HAMAP-Rule" id="MF_00772"/>
    </source>
</evidence>
<dbReference type="InterPro" id="IPR036631">
    <property type="entry name" value="MGMT_N_sf"/>
</dbReference>
<dbReference type="GO" id="GO:0006307">
    <property type="term" value="P:DNA alkylation repair"/>
    <property type="evidence" value="ECO:0007669"/>
    <property type="project" value="UniProtKB-UniRule"/>
</dbReference>
<dbReference type="GO" id="GO:0005737">
    <property type="term" value="C:cytoplasm"/>
    <property type="evidence" value="ECO:0007669"/>
    <property type="project" value="UniProtKB-SubCell"/>
</dbReference>
<accession>A0A4R3M4V1</accession>
<feature type="domain" description="Methylguanine DNA methyltransferase ribonuclease-like" evidence="10">
    <location>
        <begin position="11"/>
        <end position="85"/>
    </location>
</feature>
<dbReference type="NCBIfam" id="NF007626">
    <property type="entry name" value="PRK10286.1"/>
    <property type="match status" value="1"/>
</dbReference>
<dbReference type="InterPro" id="IPR023546">
    <property type="entry name" value="MGMT"/>
</dbReference>
<dbReference type="GO" id="GO:0003908">
    <property type="term" value="F:methylated-DNA-[protein]-cysteine S-methyltransferase activity"/>
    <property type="evidence" value="ECO:0007669"/>
    <property type="project" value="UniProtKB-UniRule"/>
</dbReference>
<comment type="catalytic activity">
    <reaction evidence="1 8">
        <text>a 4-O-methyl-thymidine in DNA + L-cysteinyl-[protein] = a thymidine in DNA + S-methyl-L-cysteinyl-[protein]</text>
        <dbReference type="Rhea" id="RHEA:53428"/>
        <dbReference type="Rhea" id="RHEA-COMP:10131"/>
        <dbReference type="Rhea" id="RHEA-COMP:10132"/>
        <dbReference type="Rhea" id="RHEA-COMP:13555"/>
        <dbReference type="Rhea" id="RHEA-COMP:13556"/>
        <dbReference type="ChEBI" id="CHEBI:29950"/>
        <dbReference type="ChEBI" id="CHEBI:82612"/>
        <dbReference type="ChEBI" id="CHEBI:137386"/>
        <dbReference type="ChEBI" id="CHEBI:137387"/>
        <dbReference type="EC" id="2.1.1.63"/>
    </reaction>
</comment>
<sequence length="186" mass="20501">MLTQIFSLERINTPTGPMLIVTDDNHCMRAADWEDHEQRMRTLLRQQYGANAIELRETSRPSAASRSLDAYFEGELNAIDNLPVATKGTEFQRKVWSALRCIPVGHTVSYSTLAARIGRPTATRAVGHANGSNPISIVVPCHRVIGANASLTGYGGGLDRKRWLLAHESACSMPSIESNQKKTERV</sequence>
<evidence type="ECO:0000259" key="10">
    <source>
        <dbReference type="Pfam" id="PF02870"/>
    </source>
</evidence>
<comment type="catalytic activity">
    <reaction evidence="7 8">
        <text>a 6-O-methyl-2'-deoxyguanosine in DNA + L-cysteinyl-[protein] = S-methyl-L-cysteinyl-[protein] + a 2'-deoxyguanosine in DNA</text>
        <dbReference type="Rhea" id="RHEA:24000"/>
        <dbReference type="Rhea" id="RHEA-COMP:10131"/>
        <dbReference type="Rhea" id="RHEA-COMP:10132"/>
        <dbReference type="Rhea" id="RHEA-COMP:11367"/>
        <dbReference type="Rhea" id="RHEA-COMP:11368"/>
        <dbReference type="ChEBI" id="CHEBI:29950"/>
        <dbReference type="ChEBI" id="CHEBI:82612"/>
        <dbReference type="ChEBI" id="CHEBI:85445"/>
        <dbReference type="ChEBI" id="CHEBI:85448"/>
        <dbReference type="EC" id="2.1.1.63"/>
    </reaction>
</comment>
<proteinExistence type="inferred from homology"/>
<dbReference type="GO" id="GO:0032259">
    <property type="term" value="P:methylation"/>
    <property type="evidence" value="ECO:0007669"/>
    <property type="project" value="UniProtKB-KW"/>
</dbReference>
<keyword evidence="2 8" id="KW-0963">Cytoplasm</keyword>